<evidence type="ECO:0000313" key="4">
    <source>
        <dbReference type="EMBL" id="CAF4080183.1"/>
    </source>
</evidence>
<reference evidence="3" key="1">
    <citation type="submission" date="2021-02" db="EMBL/GenBank/DDBJ databases">
        <authorList>
            <person name="Nowell W R."/>
        </authorList>
    </citation>
    <scope>NUCLEOTIDE SEQUENCE</scope>
</reference>
<dbReference type="EMBL" id="CAJOBC010028821">
    <property type="protein sequence ID" value="CAF4080183.1"/>
    <property type="molecule type" value="Genomic_DNA"/>
</dbReference>
<feature type="transmembrane region" description="Helical" evidence="2">
    <location>
        <begin position="94"/>
        <end position="117"/>
    </location>
</feature>
<feature type="non-terminal residue" evidence="3">
    <location>
        <position position="1"/>
    </location>
</feature>
<sequence>STTFHILSSLIHKSTPPNNRDLSYYANSFPLSYDDIIDDGRYIYVDDSQQPLNLTNIYYPTDDILLINNTNLSSLYDDYIYSSSPSSSLSFGPFIYIFIILCVYILLTVILLAFSIYKQRQNDEYYFDSTEKENNSMNWKRFLISKMRKGDMEPLLNDQSITTDDNNDNDDSTSISNFPLKIV</sequence>
<keyword evidence="2" id="KW-1133">Transmembrane helix</keyword>
<evidence type="ECO:0000256" key="2">
    <source>
        <dbReference type="SAM" id="Phobius"/>
    </source>
</evidence>
<feature type="region of interest" description="Disordered" evidence="1">
    <location>
        <begin position="157"/>
        <end position="183"/>
    </location>
</feature>
<proteinExistence type="predicted"/>
<dbReference type="AlphaFoldDB" id="A0A815CPK9"/>
<evidence type="ECO:0000313" key="3">
    <source>
        <dbReference type="EMBL" id="CAF1283063.1"/>
    </source>
</evidence>
<keyword evidence="5" id="KW-1185">Reference proteome</keyword>
<comment type="caution">
    <text evidence="3">The sequence shown here is derived from an EMBL/GenBank/DDBJ whole genome shotgun (WGS) entry which is preliminary data.</text>
</comment>
<organism evidence="3 5">
    <name type="scientific">Didymodactylos carnosus</name>
    <dbReference type="NCBI Taxonomy" id="1234261"/>
    <lineage>
        <taxon>Eukaryota</taxon>
        <taxon>Metazoa</taxon>
        <taxon>Spiralia</taxon>
        <taxon>Gnathifera</taxon>
        <taxon>Rotifera</taxon>
        <taxon>Eurotatoria</taxon>
        <taxon>Bdelloidea</taxon>
        <taxon>Philodinida</taxon>
        <taxon>Philodinidae</taxon>
        <taxon>Didymodactylos</taxon>
    </lineage>
</organism>
<accession>A0A815CPK9</accession>
<dbReference type="Proteomes" id="UP000663829">
    <property type="component" value="Unassembled WGS sequence"/>
</dbReference>
<dbReference type="EMBL" id="CAJNOQ010011700">
    <property type="protein sequence ID" value="CAF1283063.1"/>
    <property type="molecule type" value="Genomic_DNA"/>
</dbReference>
<evidence type="ECO:0000313" key="5">
    <source>
        <dbReference type="Proteomes" id="UP000663829"/>
    </source>
</evidence>
<keyword evidence="2" id="KW-0812">Transmembrane</keyword>
<name>A0A815CPK9_9BILA</name>
<dbReference type="Proteomes" id="UP000681722">
    <property type="component" value="Unassembled WGS sequence"/>
</dbReference>
<keyword evidence="2" id="KW-0472">Membrane</keyword>
<dbReference type="OrthoDB" id="10058537at2759"/>
<protein>
    <submittedName>
        <fullName evidence="3">Uncharacterized protein</fullName>
    </submittedName>
</protein>
<evidence type="ECO:0000256" key="1">
    <source>
        <dbReference type="SAM" id="MobiDB-lite"/>
    </source>
</evidence>
<gene>
    <name evidence="3" type="ORF">GPM918_LOCUS27649</name>
    <name evidence="4" type="ORF">SRO942_LOCUS28008</name>
</gene>